<dbReference type="AlphaFoldDB" id="A0A915L5J3"/>
<dbReference type="SUPFAM" id="SSF46579">
    <property type="entry name" value="Prefoldin"/>
    <property type="match status" value="1"/>
</dbReference>
<keyword evidence="3" id="KW-0143">Chaperone</keyword>
<name>A0A915L5J3_ROMCU</name>
<dbReference type="WBParaSite" id="nRc.2.0.1.t46355-RA">
    <property type="protein sequence ID" value="nRc.2.0.1.t46355-RA"/>
    <property type="gene ID" value="nRc.2.0.1.g46355"/>
</dbReference>
<evidence type="ECO:0000256" key="2">
    <source>
        <dbReference type="ARBA" id="ARBA00022490"/>
    </source>
</evidence>
<proteinExistence type="predicted"/>
<protein>
    <submittedName>
        <fullName evidence="5">P53 and DNA damage-regulated protein 1</fullName>
    </submittedName>
</protein>
<dbReference type="OMA" id="DEKAMVC"/>
<keyword evidence="2" id="KW-0963">Cytoplasm</keyword>
<dbReference type="CDD" id="cd22860">
    <property type="entry name" value="PDRG1"/>
    <property type="match status" value="1"/>
</dbReference>
<sequence>MLKAAAQLVDRELSELTDLLERIESIGDEILLDKKELVHLDEKRQSNRECIRSLTKLDGNSSIKKVYLNFAKTFVRLPVEKSKKLIEHDQKIIAEEIDRVNNGLKEKLDTLYRLENRQDDLASTAAFKLRPVNEKL</sequence>
<evidence type="ECO:0000256" key="3">
    <source>
        <dbReference type="ARBA" id="ARBA00023186"/>
    </source>
</evidence>
<accession>A0A915L5J3</accession>
<dbReference type="InterPro" id="IPR030482">
    <property type="entry name" value="PDRG1"/>
</dbReference>
<dbReference type="PANTHER" id="PTHR21162:SF0">
    <property type="entry name" value="P53 AND DNA DAMAGE-REGULATED PROTEIN 1"/>
    <property type="match status" value="1"/>
</dbReference>
<reference evidence="5" key="1">
    <citation type="submission" date="2022-11" db="UniProtKB">
        <authorList>
            <consortium name="WormBaseParasite"/>
        </authorList>
    </citation>
    <scope>IDENTIFICATION</scope>
</reference>
<dbReference type="GO" id="GO:0005737">
    <property type="term" value="C:cytoplasm"/>
    <property type="evidence" value="ECO:0007669"/>
    <property type="project" value="UniProtKB-SubCell"/>
</dbReference>
<keyword evidence="4" id="KW-1185">Reference proteome</keyword>
<organism evidence="4 5">
    <name type="scientific">Romanomermis culicivorax</name>
    <name type="common">Nematode worm</name>
    <dbReference type="NCBI Taxonomy" id="13658"/>
    <lineage>
        <taxon>Eukaryota</taxon>
        <taxon>Metazoa</taxon>
        <taxon>Ecdysozoa</taxon>
        <taxon>Nematoda</taxon>
        <taxon>Enoplea</taxon>
        <taxon>Dorylaimia</taxon>
        <taxon>Mermithida</taxon>
        <taxon>Mermithoidea</taxon>
        <taxon>Mermithidae</taxon>
        <taxon>Romanomermis</taxon>
    </lineage>
</organism>
<evidence type="ECO:0000313" key="4">
    <source>
        <dbReference type="Proteomes" id="UP000887565"/>
    </source>
</evidence>
<evidence type="ECO:0000313" key="5">
    <source>
        <dbReference type="WBParaSite" id="nRc.2.0.1.t46355-RA"/>
    </source>
</evidence>
<comment type="subcellular location">
    <subcellularLocation>
        <location evidence="1">Cytoplasm</location>
    </subcellularLocation>
</comment>
<dbReference type="Proteomes" id="UP000887565">
    <property type="component" value="Unplaced"/>
</dbReference>
<evidence type="ECO:0000256" key="1">
    <source>
        <dbReference type="ARBA" id="ARBA00004496"/>
    </source>
</evidence>
<dbReference type="PANTHER" id="PTHR21162">
    <property type="entry name" value="P53 AND DNA DAMAGE-REGULATED PROTEIN"/>
    <property type="match status" value="1"/>
</dbReference>